<dbReference type="GO" id="GO:0005886">
    <property type="term" value="C:plasma membrane"/>
    <property type="evidence" value="ECO:0007669"/>
    <property type="project" value="InterPro"/>
</dbReference>
<evidence type="ECO:0000313" key="2">
    <source>
        <dbReference type="EMBL" id="CAB4864538.1"/>
    </source>
</evidence>
<evidence type="ECO:0000256" key="1">
    <source>
        <dbReference type="SAM" id="Phobius"/>
    </source>
</evidence>
<keyword evidence="1" id="KW-1133">Transmembrane helix</keyword>
<dbReference type="AlphaFoldDB" id="A0A6J7D601"/>
<keyword evidence="1" id="KW-0472">Membrane</keyword>
<dbReference type="Pfam" id="PF02632">
    <property type="entry name" value="BioY"/>
    <property type="match status" value="1"/>
</dbReference>
<dbReference type="EMBL" id="CAFBLP010000007">
    <property type="protein sequence ID" value="CAB4864538.1"/>
    <property type="molecule type" value="Genomic_DNA"/>
</dbReference>
<accession>A0A6J7D601</accession>
<feature type="transmembrane region" description="Helical" evidence="1">
    <location>
        <begin position="54"/>
        <end position="75"/>
    </location>
</feature>
<dbReference type="PIRSF" id="PIRSF016661">
    <property type="entry name" value="BioY"/>
    <property type="match status" value="1"/>
</dbReference>
<dbReference type="InterPro" id="IPR003784">
    <property type="entry name" value="BioY"/>
</dbReference>
<feature type="transmembrane region" description="Helical" evidence="1">
    <location>
        <begin position="82"/>
        <end position="99"/>
    </location>
</feature>
<dbReference type="GO" id="GO:0015225">
    <property type="term" value="F:biotin transmembrane transporter activity"/>
    <property type="evidence" value="ECO:0007669"/>
    <property type="project" value="InterPro"/>
</dbReference>
<feature type="transmembrane region" description="Helical" evidence="1">
    <location>
        <begin position="140"/>
        <end position="160"/>
    </location>
</feature>
<dbReference type="Gene3D" id="1.10.1760.20">
    <property type="match status" value="1"/>
</dbReference>
<dbReference type="PANTHER" id="PTHR34295">
    <property type="entry name" value="BIOTIN TRANSPORTER BIOY"/>
    <property type="match status" value="1"/>
</dbReference>
<proteinExistence type="predicted"/>
<feature type="transmembrane region" description="Helical" evidence="1">
    <location>
        <begin position="27"/>
        <end position="48"/>
    </location>
</feature>
<name>A0A6J7D601_9ZZZZ</name>
<feature type="transmembrane region" description="Helical" evidence="1">
    <location>
        <begin position="194"/>
        <end position="211"/>
    </location>
</feature>
<gene>
    <name evidence="2" type="ORF">UFOPK3376_00460</name>
</gene>
<organism evidence="2">
    <name type="scientific">freshwater metagenome</name>
    <dbReference type="NCBI Taxonomy" id="449393"/>
    <lineage>
        <taxon>unclassified sequences</taxon>
        <taxon>metagenomes</taxon>
        <taxon>ecological metagenomes</taxon>
    </lineage>
</organism>
<reference evidence="2" key="1">
    <citation type="submission" date="2020-05" db="EMBL/GenBank/DDBJ databases">
        <authorList>
            <person name="Chiriac C."/>
            <person name="Salcher M."/>
            <person name="Ghai R."/>
            <person name="Kavagutti S V."/>
        </authorList>
    </citation>
    <scope>NUCLEOTIDE SEQUENCE</scope>
</reference>
<dbReference type="PANTHER" id="PTHR34295:SF1">
    <property type="entry name" value="BIOTIN TRANSPORTER BIOY"/>
    <property type="match status" value="1"/>
</dbReference>
<feature type="transmembrane region" description="Helical" evidence="1">
    <location>
        <begin position="111"/>
        <end position="128"/>
    </location>
</feature>
<protein>
    <submittedName>
        <fullName evidence="2">Unannotated protein</fullName>
    </submittedName>
</protein>
<keyword evidence="1" id="KW-0812">Transmembrane</keyword>
<sequence length="219" mass="22766">MSVATTTTNTTVLAGRLWAPPSERTQAVVRTAALVLGFALLTAALAQFRIHLGFTPVPITGQTLGVLLAGGALGWRLGAASQLVYFLLGLIGLPFYAGGKGGWTNGTGGTFGYFIGFIVAAALIGYLAERRQDRNVLSCWAAMAFGSVIVYVCGAGWLALKYNYPIATGDVNPEIIGDQNAISSGVTPFLIGDFVKLVLAGAMLPAAWAIADRSAPPTE</sequence>